<keyword evidence="3" id="KW-0862">Zinc</keyword>
<sequence length="973" mass="109553">MEWDGWPDGDFCRNFAWEELEATKNLRSHWSYKVNGGYRNGDELSPNWERGKKTSRRCMGVMLCDNHPACGIVTRPQTTAKGINAQLQKGCECGAHLIHQECPVRSFLWQWSGGIYYQNGGDHEHKRPTHLLHLLPKEEARFQALVRTHPTSGPRALITGVPTFEGPGESVAEISDVLLNVDRVSKERAKLKHGIGESGDNFLESFAKFEEEHPDFIILSRLGKYTVISTQTAFMRSQLVKDYILDGPLNGMVSDAAHGFWKDRKALLMVSSTYSPVLHCWVPGVVSYTNGASTNHFAAHFLAVLQSITHEAEGQNISVTDDLFKNIMDFSEAERSGFINGFIQFWTMRANNTRTAEELAEAAKAILRGCEEHFRAAVTRVSRINGAVGPNKVEAFKTRALGLLSVASGDEFDKQANLIIRDFPKLKPWMECACSPSLFLRKTNYFSEGIPIRYRRPEAWKVIAAEIGRTKPTHAEKPNEKKRKKNDGRPPDTIKELLNKSTNQTLRGKNPTKKTSSRRTFGPPSYPWKNNSCWLDTALELLYIVLMRDHEEFLIILDYLDENSALKGWFWELVRKDSLDAVEFRPFSYFQTLAVDIERCSGCESTGGKHLQISNPLRTKQLASLAVSLHAAYQGKVTDWFQTYISMEDVTNPVDRCWRNYSDSQTNPCSGKRKDTTNLVVSLPVILILEVEAPLPLISGNSNYQGPPVWDFPATLFPSTQEMADDNGLIFDIVGLVLASMSQSHFVACYISQDDSRIFEYDGKQYGGFPVLNKSAKVNTHLVGTKIRLPVGFHVHQAPLTINSPLNPTTPPPSSPVSLPNSPFNLKCLCGLKGDGNISYNQEAGVAIQCSDCGDWSHLACQRDGRASDLPEKELFICDFCDLSTLLPRPVDSQSRIDFNYQRSGCGTLAQHGDYWYPVRLIQPNEKRTIWEVRWWRYCEFSSTGVEPNSVTSVELKSIVDALWNDRTGRRKI</sequence>
<dbReference type="GO" id="GO:0003677">
    <property type="term" value="F:DNA binding"/>
    <property type="evidence" value="ECO:0007669"/>
    <property type="project" value="InterPro"/>
</dbReference>
<dbReference type="SUPFAM" id="SSF90073">
    <property type="entry name" value="GCM domain"/>
    <property type="match status" value="1"/>
</dbReference>
<feature type="region of interest" description="Disordered" evidence="4">
    <location>
        <begin position="471"/>
        <end position="523"/>
    </location>
</feature>
<keyword evidence="1" id="KW-0479">Metal-binding</keyword>
<dbReference type="InterPro" id="IPR011011">
    <property type="entry name" value="Znf_FYVE_PHD"/>
</dbReference>
<dbReference type="SUPFAM" id="SSF57903">
    <property type="entry name" value="FYVE/PHD zinc finger"/>
    <property type="match status" value="1"/>
</dbReference>
<evidence type="ECO:0000313" key="7">
    <source>
        <dbReference type="Proteomes" id="UP000054477"/>
    </source>
</evidence>
<dbReference type="HOGENOM" id="CLU_305164_0_0_1"/>
<evidence type="ECO:0000313" key="6">
    <source>
        <dbReference type="EMBL" id="KIJ93842.1"/>
    </source>
</evidence>
<dbReference type="OrthoDB" id="2624269at2759"/>
<dbReference type="GO" id="GO:0006355">
    <property type="term" value="P:regulation of DNA-templated transcription"/>
    <property type="evidence" value="ECO:0007669"/>
    <property type="project" value="InterPro"/>
</dbReference>
<dbReference type="Gene3D" id="3.30.40.10">
    <property type="entry name" value="Zinc/RING finger domain, C3HC4 (zinc finger)"/>
    <property type="match status" value="1"/>
</dbReference>
<keyword evidence="2" id="KW-0863">Zinc-finger</keyword>
<proteinExistence type="predicted"/>
<dbReference type="GO" id="GO:0008270">
    <property type="term" value="F:zinc ion binding"/>
    <property type="evidence" value="ECO:0007669"/>
    <property type="project" value="UniProtKB-KW"/>
</dbReference>
<evidence type="ECO:0000259" key="5">
    <source>
        <dbReference type="SMART" id="SM00249"/>
    </source>
</evidence>
<dbReference type="AlphaFoldDB" id="A0A0C9XC72"/>
<dbReference type="InterPro" id="IPR001965">
    <property type="entry name" value="Znf_PHD"/>
</dbReference>
<dbReference type="EMBL" id="KN838821">
    <property type="protein sequence ID" value="KIJ93842.1"/>
    <property type="molecule type" value="Genomic_DNA"/>
</dbReference>
<dbReference type="SMART" id="SM00249">
    <property type="entry name" value="PHD"/>
    <property type="match status" value="1"/>
</dbReference>
<accession>A0A0C9XC72</accession>
<name>A0A0C9XC72_9AGAR</name>
<organism evidence="6 7">
    <name type="scientific">Laccaria amethystina LaAM-08-1</name>
    <dbReference type="NCBI Taxonomy" id="1095629"/>
    <lineage>
        <taxon>Eukaryota</taxon>
        <taxon>Fungi</taxon>
        <taxon>Dikarya</taxon>
        <taxon>Basidiomycota</taxon>
        <taxon>Agaricomycotina</taxon>
        <taxon>Agaricomycetes</taxon>
        <taxon>Agaricomycetidae</taxon>
        <taxon>Agaricales</taxon>
        <taxon>Agaricineae</taxon>
        <taxon>Hydnangiaceae</taxon>
        <taxon>Laccaria</taxon>
    </lineage>
</organism>
<feature type="compositionally biased region" description="Basic and acidic residues" evidence="4">
    <location>
        <begin position="487"/>
        <end position="498"/>
    </location>
</feature>
<protein>
    <recommendedName>
        <fullName evidence="5">Zinc finger PHD-type domain-containing protein</fullName>
    </recommendedName>
</protein>
<dbReference type="InterPro" id="IPR013083">
    <property type="entry name" value="Znf_RING/FYVE/PHD"/>
</dbReference>
<dbReference type="STRING" id="1095629.A0A0C9XC72"/>
<evidence type="ECO:0000256" key="1">
    <source>
        <dbReference type="ARBA" id="ARBA00022723"/>
    </source>
</evidence>
<evidence type="ECO:0000256" key="3">
    <source>
        <dbReference type="ARBA" id="ARBA00022833"/>
    </source>
</evidence>
<reference evidence="6 7" key="1">
    <citation type="submission" date="2014-04" db="EMBL/GenBank/DDBJ databases">
        <authorList>
            <consortium name="DOE Joint Genome Institute"/>
            <person name="Kuo A."/>
            <person name="Kohler A."/>
            <person name="Nagy L.G."/>
            <person name="Floudas D."/>
            <person name="Copeland A."/>
            <person name="Barry K.W."/>
            <person name="Cichocki N."/>
            <person name="Veneault-Fourrey C."/>
            <person name="LaButti K."/>
            <person name="Lindquist E.A."/>
            <person name="Lipzen A."/>
            <person name="Lundell T."/>
            <person name="Morin E."/>
            <person name="Murat C."/>
            <person name="Sun H."/>
            <person name="Tunlid A."/>
            <person name="Henrissat B."/>
            <person name="Grigoriev I.V."/>
            <person name="Hibbett D.S."/>
            <person name="Martin F."/>
            <person name="Nordberg H.P."/>
            <person name="Cantor M.N."/>
            <person name="Hua S.X."/>
        </authorList>
    </citation>
    <scope>NUCLEOTIDE SEQUENCE [LARGE SCALE GENOMIC DNA]</scope>
    <source>
        <strain evidence="6 7">LaAM-08-1</strain>
    </source>
</reference>
<evidence type="ECO:0000256" key="2">
    <source>
        <dbReference type="ARBA" id="ARBA00022771"/>
    </source>
</evidence>
<evidence type="ECO:0000256" key="4">
    <source>
        <dbReference type="SAM" id="MobiDB-lite"/>
    </source>
</evidence>
<feature type="domain" description="Zinc finger PHD-type" evidence="5">
    <location>
        <begin position="827"/>
        <end position="882"/>
    </location>
</feature>
<dbReference type="Proteomes" id="UP000054477">
    <property type="component" value="Unassembled WGS sequence"/>
</dbReference>
<dbReference type="InterPro" id="IPR036115">
    <property type="entry name" value="GCM_dom_sf"/>
</dbReference>
<reference evidence="7" key="2">
    <citation type="submission" date="2015-01" db="EMBL/GenBank/DDBJ databases">
        <title>Evolutionary Origins and Diversification of the Mycorrhizal Mutualists.</title>
        <authorList>
            <consortium name="DOE Joint Genome Institute"/>
            <consortium name="Mycorrhizal Genomics Consortium"/>
            <person name="Kohler A."/>
            <person name="Kuo A."/>
            <person name="Nagy L.G."/>
            <person name="Floudas D."/>
            <person name="Copeland A."/>
            <person name="Barry K.W."/>
            <person name="Cichocki N."/>
            <person name="Veneault-Fourrey C."/>
            <person name="LaButti K."/>
            <person name="Lindquist E.A."/>
            <person name="Lipzen A."/>
            <person name="Lundell T."/>
            <person name="Morin E."/>
            <person name="Murat C."/>
            <person name="Riley R."/>
            <person name="Ohm R."/>
            <person name="Sun H."/>
            <person name="Tunlid A."/>
            <person name="Henrissat B."/>
            <person name="Grigoriev I.V."/>
            <person name="Hibbett D.S."/>
            <person name="Martin F."/>
        </authorList>
    </citation>
    <scope>NUCLEOTIDE SEQUENCE [LARGE SCALE GENOMIC DNA]</scope>
    <source>
        <strain evidence="7">LaAM-08-1</strain>
    </source>
</reference>
<gene>
    <name evidence="6" type="ORF">K443DRAFT_111442</name>
</gene>
<keyword evidence="7" id="KW-1185">Reference proteome</keyword>
<feature type="non-terminal residue" evidence="6">
    <location>
        <position position="973"/>
    </location>
</feature>